<evidence type="ECO:0008006" key="5">
    <source>
        <dbReference type="Google" id="ProtNLM"/>
    </source>
</evidence>
<sequence length="74" mass="8090">MPAICLKQCPLKKRNVISWTALIAGYAQMNRPNDALMVFRRMQLENVQPDEIAMLATLSACAQLGALQLGGVDS</sequence>
<keyword evidence="4" id="KW-1185">Reference proteome</keyword>
<comment type="caution">
    <text evidence="3">The sequence shown here is derived from an EMBL/GenBank/DDBJ whole genome shotgun (WGS) entry which is preliminary data.</text>
</comment>
<proteinExistence type="predicted"/>
<organism evidence="3 4">
    <name type="scientific">Rubus argutus</name>
    <name type="common">Southern blackberry</name>
    <dbReference type="NCBI Taxonomy" id="59490"/>
    <lineage>
        <taxon>Eukaryota</taxon>
        <taxon>Viridiplantae</taxon>
        <taxon>Streptophyta</taxon>
        <taxon>Embryophyta</taxon>
        <taxon>Tracheophyta</taxon>
        <taxon>Spermatophyta</taxon>
        <taxon>Magnoliopsida</taxon>
        <taxon>eudicotyledons</taxon>
        <taxon>Gunneridae</taxon>
        <taxon>Pentapetalae</taxon>
        <taxon>rosids</taxon>
        <taxon>fabids</taxon>
        <taxon>Rosales</taxon>
        <taxon>Rosaceae</taxon>
        <taxon>Rosoideae</taxon>
        <taxon>Rosoideae incertae sedis</taxon>
        <taxon>Rubus</taxon>
    </lineage>
</organism>
<dbReference type="Gene3D" id="1.25.40.10">
    <property type="entry name" value="Tetratricopeptide repeat domain"/>
    <property type="match status" value="1"/>
</dbReference>
<evidence type="ECO:0000256" key="2">
    <source>
        <dbReference type="PROSITE-ProRule" id="PRU00708"/>
    </source>
</evidence>
<dbReference type="PANTHER" id="PTHR47926">
    <property type="entry name" value="PENTATRICOPEPTIDE REPEAT-CONTAINING PROTEIN"/>
    <property type="match status" value="1"/>
</dbReference>
<evidence type="ECO:0000256" key="1">
    <source>
        <dbReference type="ARBA" id="ARBA00022737"/>
    </source>
</evidence>
<dbReference type="GO" id="GO:0009451">
    <property type="term" value="P:RNA modification"/>
    <property type="evidence" value="ECO:0007669"/>
    <property type="project" value="InterPro"/>
</dbReference>
<dbReference type="PANTHER" id="PTHR47926:SF432">
    <property type="entry name" value="(WILD MALAYSIAN BANANA) HYPOTHETICAL PROTEIN"/>
    <property type="match status" value="1"/>
</dbReference>
<dbReference type="GO" id="GO:0003723">
    <property type="term" value="F:RNA binding"/>
    <property type="evidence" value="ECO:0007669"/>
    <property type="project" value="InterPro"/>
</dbReference>
<reference evidence="3 4" key="1">
    <citation type="journal article" date="2023" name="G3 (Bethesda)">
        <title>A chromosome-length genome assembly and annotation of blackberry (Rubus argutus, cv. 'Hillquist').</title>
        <authorList>
            <person name="Bruna T."/>
            <person name="Aryal R."/>
            <person name="Dudchenko O."/>
            <person name="Sargent D.J."/>
            <person name="Mead D."/>
            <person name="Buti M."/>
            <person name="Cavallini A."/>
            <person name="Hytonen T."/>
            <person name="Andres J."/>
            <person name="Pham M."/>
            <person name="Weisz D."/>
            <person name="Mascagni F."/>
            <person name="Usai G."/>
            <person name="Natali L."/>
            <person name="Bassil N."/>
            <person name="Fernandez G.E."/>
            <person name="Lomsadze A."/>
            <person name="Armour M."/>
            <person name="Olukolu B."/>
            <person name="Poorten T."/>
            <person name="Britton C."/>
            <person name="Davik J."/>
            <person name="Ashrafi H."/>
            <person name="Aiden E.L."/>
            <person name="Borodovsky M."/>
            <person name="Worthington M."/>
        </authorList>
    </citation>
    <scope>NUCLEOTIDE SEQUENCE [LARGE SCALE GENOMIC DNA]</scope>
    <source>
        <strain evidence="3">PI 553951</strain>
    </source>
</reference>
<evidence type="ECO:0000313" key="4">
    <source>
        <dbReference type="Proteomes" id="UP001457282"/>
    </source>
</evidence>
<dbReference type="AlphaFoldDB" id="A0AAW1XY10"/>
<dbReference type="Pfam" id="PF13041">
    <property type="entry name" value="PPR_2"/>
    <property type="match status" value="1"/>
</dbReference>
<feature type="repeat" description="PPR" evidence="2">
    <location>
        <begin position="15"/>
        <end position="49"/>
    </location>
</feature>
<dbReference type="Proteomes" id="UP001457282">
    <property type="component" value="Unassembled WGS sequence"/>
</dbReference>
<dbReference type="EMBL" id="JBEDUW010000003">
    <property type="protein sequence ID" value="KAK9941479.1"/>
    <property type="molecule type" value="Genomic_DNA"/>
</dbReference>
<gene>
    <name evidence="3" type="ORF">M0R45_018074</name>
</gene>
<dbReference type="InterPro" id="IPR046960">
    <property type="entry name" value="PPR_At4g14850-like_plant"/>
</dbReference>
<name>A0AAW1XY10_RUBAR</name>
<protein>
    <recommendedName>
        <fullName evidence="5">Pentatricopeptide repeat-containing protein</fullName>
    </recommendedName>
</protein>
<evidence type="ECO:0000313" key="3">
    <source>
        <dbReference type="EMBL" id="KAK9941479.1"/>
    </source>
</evidence>
<keyword evidence="1" id="KW-0677">Repeat</keyword>
<accession>A0AAW1XY10</accession>
<dbReference type="InterPro" id="IPR002885">
    <property type="entry name" value="PPR_rpt"/>
</dbReference>
<dbReference type="InterPro" id="IPR011990">
    <property type="entry name" value="TPR-like_helical_dom_sf"/>
</dbReference>
<dbReference type="PROSITE" id="PS51375">
    <property type="entry name" value="PPR"/>
    <property type="match status" value="1"/>
</dbReference>
<dbReference type="NCBIfam" id="TIGR00756">
    <property type="entry name" value="PPR"/>
    <property type="match status" value="1"/>
</dbReference>